<dbReference type="EMBL" id="JH993079">
    <property type="protein sequence ID" value="EKX36062.1"/>
    <property type="molecule type" value="Genomic_DNA"/>
</dbReference>
<dbReference type="EnsemblProtists" id="EKX36062">
    <property type="protein sequence ID" value="EKX36062"/>
    <property type="gene ID" value="GUITHDRAFT_117729"/>
</dbReference>
<reference evidence="2" key="3">
    <citation type="submission" date="2015-06" db="UniProtKB">
        <authorList>
            <consortium name="EnsemblProtists"/>
        </authorList>
    </citation>
    <scope>IDENTIFICATION</scope>
</reference>
<dbReference type="KEGG" id="gtt:GUITHDRAFT_117729"/>
<evidence type="ECO:0000313" key="2">
    <source>
        <dbReference type="EnsemblProtists" id="EKX36062"/>
    </source>
</evidence>
<reference evidence="1 3" key="1">
    <citation type="journal article" date="2012" name="Nature">
        <title>Algal genomes reveal evolutionary mosaicism and the fate of nucleomorphs.</title>
        <authorList>
            <consortium name="DOE Joint Genome Institute"/>
            <person name="Curtis B.A."/>
            <person name="Tanifuji G."/>
            <person name="Burki F."/>
            <person name="Gruber A."/>
            <person name="Irimia M."/>
            <person name="Maruyama S."/>
            <person name="Arias M.C."/>
            <person name="Ball S.G."/>
            <person name="Gile G.H."/>
            <person name="Hirakawa Y."/>
            <person name="Hopkins J.F."/>
            <person name="Kuo A."/>
            <person name="Rensing S.A."/>
            <person name="Schmutz J."/>
            <person name="Symeonidi A."/>
            <person name="Elias M."/>
            <person name="Eveleigh R.J."/>
            <person name="Herman E.K."/>
            <person name="Klute M.J."/>
            <person name="Nakayama T."/>
            <person name="Obornik M."/>
            <person name="Reyes-Prieto A."/>
            <person name="Armbrust E.V."/>
            <person name="Aves S.J."/>
            <person name="Beiko R.G."/>
            <person name="Coutinho P."/>
            <person name="Dacks J.B."/>
            <person name="Durnford D.G."/>
            <person name="Fast N.M."/>
            <person name="Green B.R."/>
            <person name="Grisdale C.J."/>
            <person name="Hempel F."/>
            <person name="Henrissat B."/>
            <person name="Hoppner M.P."/>
            <person name="Ishida K."/>
            <person name="Kim E."/>
            <person name="Koreny L."/>
            <person name="Kroth P.G."/>
            <person name="Liu Y."/>
            <person name="Malik S.B."/>
            <person name="Maier U.G."/>
            <person name="McRose D."/>
            <person name="Mock T."/>
            <person name="Neilson J.A."/>
            <person name="Onodera N.T."/>
            <person name="Poole A.M."/>
            <person name="Pritham E.J."/>
            <person name="Richards T.A."/>
            <person name="Rocap G."/>
            <person name="Roy S.W."/>
            <person name="Sarai C."/>
            <person name="Schaack S."/>
            <person name="Shirato S."/>
            <person name="Slamovits C.H."/>
            <person name="Spencer D.F."/>
            <person name="Suzuki S."/>
            <person name="Worden A.Z."/>
            <person name="Zauner S."/>
            <person name="Barry K."/>
            <person name="Bell C."/>
            <person name="Bharti A.K."/>
            <person name="Crow J.A."/>
            <person name="Grimwood J."/>
            <person name="Kramer R."/>
            <person name="Lindquist E."/>
            <person name="Lucas S."/>
            <person name="Salamov A."/>
            <person name="McFadden G.I."/>
            <person name="Lane C.E."/>
            <person name="Keeling P.J."/>
            <person name="Gray M.W."/>
            <person name="Grigoriev I.V."/>
            <person name="Archibald J.M."/>
        </authorList>
    </citation>
    <scope>NUCLEOTIDE SEQUENCE</scope>
    <source>
        <strain evidence="1 3">CCMP2712</strain>
    </source>
</reference>
<dbReference type="RefSeq" id="XP_005823042.1">
    <property type="nucleotide sequence ID" value="XM_005822985.1"/>
</dbReference>
<dbReference type="PaxDb" id="55529-EKX36062"/>
<evidence type="ECO:0000313" key="1">
    <source>
        <dbReference type="EMBL" id="EKX36062.1"/>
    </source>
</evidence>
<gene>
    <name evidence="1" type="ORF">GUITHDRAFT_117729</name>
</gene>
<proteinExistence type="predicted"/>
<accession>L1IIY3</accession>
<dbReference type="Proteomes" id="UP000011087">
    <property type="component" value="Unassembled WGS sequence"/>
</dbReference>
<evidence type="ECO:0000313" key="3">
    <source>
        <dbReference type="Proteomes" id="UP000011087"/>
    </source>
</evidence>
<reference evidence="3" key="2">
    <citation type="submission" date="2012-11" db="EMBL/GenBank/DDBJ databases">
        <authorList>
            <person name="Kuo A."/>
            <person name="Curtis B.A."/>
            <person name="Tanifuji G."/>
            <person name="Burki F."/>
            <person name="Gruber A."/>
            <person name="Irimia M."/>
            <person name="Maruyama S."/>
            <person name="Arias M.C."/>
            <person name="Ball S.G."/>
            <person name="Gile G.H."/>
            <person name="Hirakawa Y."/>
            <person name="Hopkins J.F."/>
            <person name="Rensing S.A."/>
            <person name="Schmutz J."/>
            <person name="Symeonidi A."/>
            <person name="Elias M."/>
            <person name="Eveleigh R.J."/>
            <person name="Herman E.K."/>
            <person name="Klute M.J."/>
            <person name="Nakayama T."/>
            <person name="Obornik M."/>
            <person name="Reyes-Prieto A."/>
            <person name="Armbrust E.V."/>
            <person name="Aves S.J."/>
            <person name="Beiko R.G."/>
            <person name="Coutinho P."/>
            <person name="Dacks J.B."/>
            <person name="Durnford D.G."/>
            <person name="Fast N.M."/>
            <person name="Green B.R."/>
            <person name="Grisdale C."/>
            <person name="Hempe F."/>
            <person name="Henrissat B."/>
            <person name="Hoppner M.P."/>
            <person name="Ishida K.-I."/>
            <person name="Kim E."/>
            <person name="Koreny L."/>
            <person name="Kroth P.G."/>
            <person name="Liu Y."/>
            <person name="Malik S.-B."/>
            <person name="Maier U.G."/>
            <person name="McRose D."/>
            <person name="Mock T."/>
            <person name="Neilson J.A."/>
            <person name="Onodera N.T."/>
            <person name="Poole A.M."/>
            <person name="Pritham E.J."/>
            <person name="Richards T.A."/>
            <person name="Rocap G."/>
            <person name="Roy S.W."/>
            <person name="Sarai C."/>
            <person name="Schaack S."/>
            <person name="Shirato S."/>
            <person name="Slamovits C.H."/>
            <person name="Spencer D.F."/>
            <person name="Suzuki S."/>
            <person name="Worden A.Z."/>
            <person name="Zauner S."/>
            <person name="Barry K."/>
            <person name="Bell C."/>
            <person name="Bharti A.K."/>
            <person name="Crow J.A."/>
            <person name="Grimwood J."/>
            <person name="Kramer R."/>
            <person name="Lindquist E."/>
            <person name="Lucas S."/>
            <person name="Salamov A."/>
            <person name="McFadden G.I."/>
            <person name="Lane C.E."/>
            <person name="Keeling P.J."/>
            <person name="Gray M.W."/>
            <person name="Grigoriev I.V."/>
            <person name="Archibald J.M."/>
        </authorList>
    </citation>
    <scope>NUCLEOTIDE SEQUENCE</scope>
    <source>
        <strain evidence="3">CCMP2712</strain>
    </source>
</reference>
<dbReference type="GeneID" id="17292816"/>
<organism evidence="1">
    <name type="scientific">Guillardia theta (strain CCMP2712)</name>
    <name type="common">Cryptophyte</name>
    <dbReference type="NCBI Taxonomy" id="905079"/>
    <lineage>
        <taxon>Eukaryota</taxon>
        <taxon>Cryptophyceae</taxon>
        <taxon>Pyrenomonadales</taxon>
        <taxon>Geminigeraceae</taxon>
        <taxon>Guillardia</taxon>
    </lineage>
</organism>
<protein>
    <submittedName>
        <fullName evidence="1 2">Uncharacterized protein</fullName>
    </submittedName>
</protein>
<sequence>MEYLVITFDAKGGIQQLPNHRTCLRLVNPQQGGYNAFILEPHRMSVEFVLLTKANVHPFKLTLFAEALTGLGILAAGWKSFRIGKITGCGALEKYGWKRGHEERQAEVAVKDVA</sequence>
<name>L1IIY3_GUITC</name>
<dbReference type="HOGENOM" id="CLU_2125808_0_0_1"/>
<keyword evidence="3" id="KW-1185">Reference proteome</keyword>
<dbReference type="AlphaFoldDB" id="L1IIY3"/>